<keyword evidence="2" id="KW-1185">Reference proteome</keyword>
<dbReference type="EMBL" id="JAWDJW010003749">
    <property type="protein sequence ID" value="KAK3076627.1"/>
    <property type="molecule type" value="Genomic_DNA"/>
</dbReference>
<dbReference type="Proteomes" id="UP001186974">
    <property type="component" value="Unassembled WGS sequence"/>
</dbReference>
<name>A0ACC3DJ77_9PEZI</name>
<proteinExistence type="predicted"/>
<evidence type="ECO:0000313" key="2">
    <source>
        <dbReference type="Proteomes" id="UP001186974"/>
    </source>
</evidence>
<reference evidence="1" key="1">
    <citation type="submission" date="2024-09" db="EMBL/GenBank/DDBJ databases">
        <title>Black Yeasts Isolated from many extreme environments.</title>
        <authorList>
            <person name="Coleine C."/>
            <person name="Stajich J.E."/>
            <person name="Selbmann L."/>
        </authorList>
    </citation>
    <scope>NUCLEOTIDE SEQUENCE</scope>
    <source>
        <strain evidence="1">CCFEE 5737</strain>
    </source>
</reference>
<protein>
    <submittedName>
        <fullName evidence="1">Uncharacterized protein</fullName>
    </submittedName>
</protein>
<sequence>MPPKNARPSAPAVSAASTTPYKTTTSASGSAPRVAKNPGSTSGGLSSSSTSSSFPSSSSSSSSSSSTKSGNSNAGLDEAQRIVNGIWDNYVKKTPQRTKLIDAFMAFLVVVGALQFV</sequence>
<gene>
    <name evidence="1" type="ORF">LTS18_012493</name>
</gene>
<evidence type="ECO:0000313" key="1">
    <source>
        <dbReference type="EMBL" id="KAK3076627.1"/>
    </source>
</evidence>
<feature type="non-terminal residue" evidence="1">
    <location>
        <position position="117"/>
    </location>
</feature>
<organism evidence="1 2">
    <name type="scientific">Coniosporium uncinatum</name>
    <dbReference type="NCBI Taxonomy" id="93489"/>
    <lineage>
        <taxon>Eukaryota</taxon>
        <taxon>Fungi</taxon>
        <taxon>Dikarya</taxon>
        <taxon>Ascomycota</taxon>
        <taxon>Pezizomycotina</taxon>
        <taxon>Dothideomycetes</taxon>
        <taxon>Dothideomycetes incertae sedis</taxon>
        <taxon>Coniosporium</taxon>
    </lineage>
</organism>
<comment type="caution">
    <text evidence="1">The sequence shown here is derived from an EMBL/GenBank/DDBJ whole genome shotgun (WGS) entry which is preliminary data.</text>
</comment>
<accession>A0ACC3DJ77</accession>